<feature type="compositionally biased region" description="Low complexity" evidence="1">
    <location>
        <begin position="235"/>
        <end position="253"/>
    </location>
</feature>
<protein>
    <submittedName>
        <fullName evidence="2">Uncharacterized protein</fullName>
    </submittedName>
</protein>
<dbReference type="InterPro" id="IPR050700">
    <property type="entry name" value="YIM1/Zinc_Alcohol_DH_Fams"/>
</dbReference>
<dbReference type="PANTHER" id="PTHR11695:SF294">
    <property type="entry name" value="RETICULON-4-INTERACTING PROTEIN 1, MITOCHONDRIAL"/>
    <property type="match status" value="1"/>
</dbReference>
<proteinExistence type="predicted"/>
<evidence type="ECO:0000313" key="2">
    <source>
        <dbReference type="EMBL" id="OCH95889.1"/>
    </source>
</evidence>
<feature type="compositionally biased region" description="Pro residues" evidence="1">
    <location>
        <begin position="126"/>
        <end position="137"/>
    </location>
</feature>
<gene>
    <name evidence="2" type="ORF">OBBRIDRAFT_442048</name>
</gene>
<feature type="compositionally biased region" description="Polar residues" evidence="1">
    <location>
        <begin position="734"/>
        <end position="755"/>
    </location>
</feature>
<feature type="region of interest" description="Disordered" evidence="1">
    <location>
        <begin position="717"/>
        <end position="755"/>
    </location>
</feature>
<sequence>MPKPTLVQKLFGQPSQTYYFPSLKDYHSTKSELIRIAATLSEEEDEPDGRENTFRPIPSHATSLSRKHSRRSSATPPRASTSALRLEDDEDEAKRAAIHSIASYPSVHNQPSPHVNRDAPVKYLNYPPPQPPPPPPRTRSVPVRDLVADADTSCSDGDIDIFYTPRSSFYTPQTSPATMAALLEPQAVASALLPPHSYSQNPESDTDSAPVSRTPSGSSISSTCSSHSERDDVFSATSHATTSTPLTTPVSSVQGGPREDDVEAITIASSTRRRPQSMYLSSSAPKVSASERASRRRSQAEVRSVTYTDADWARDVRWLAPPPDKTTSPRRRPRSIPTDLVPTLETLSSEAVATVHLKPPTPAFAAPTPRPGSRSRSKGDRSSRHSNRQSGVRMSALVEEDESEYDTGISSCEPSRASTPVHFDLRSGSSPNLGSTPAAPFNAQSRTLSSPQVQLLSPDARLADYARQQAQGLSRSAPDTLSPLSANEPYSATLPTHALPAPFPSSSSPPANGYTSLTLPRAGYANLKGKALGEGHVDLVRAGVAQSSMATIEVVRGAAALAAAAPKRSSTFSLGRTFSLSLRPKKRRESATPAHLQAAAPLPVTFTVHVAPPSFVPPSHVLVQVFAVALDGLDSLLVQEKVEAGVGAAPEKGKGRKPGFVPGRSFVGKALECGWEVKDEVCKRGEWVMGLLDVRKCGALAEFVLVERHRMYRAPQPRAQTSTLFPPRRRAHTRTLSLPSHQPASGLTPSRRVSSTPTHLSLDQLALLPLCGLPAHRAVRTFADVLAAGRAREDPDRGARVLILQGHDGPGALAMQLLRKTGARVCVQVPESAVRPIEKPSSEPAEDGEKTSKEPRSRREQVEERLLSWGAEEICVGDPLFVIEQLARKGTAFDAILDTVGSVDIWEAAQKLFLLGPTPPASPALSMTSLDETGGVRSKKSRSRAQFTTLVGDMPARAIPSAQDNLKSGFRSLRRSSTASARSGGRRVKRTLGYTWISAAADVDFEGEDVRDSLASVVSMVERGLMKPWIGGGDGEDDEGKVLPFEKAPEAFRRDMLGPHGILKDGGTCVVKICQ</sequence>
<feature type="compositionally biased region" description="Polar residues" evidence="1">
    <location>
        <begin position="468"/>
        <end position="494"/>
    </location>
</feature>
<dbReference type="Proteomes" id="UP000250043">
    <property type="component" value="Unassembled WGS sequence"/>
</dbReference>
<dbReference type="OrthoDB" id="201656at2759"/>
<name>A0A8E2DU54_9APHY</name>
<dbReference type="EMBL" id="KV722333">
    <property type="protein sequence ID" value="OCH95889.1"/>
    <property type="molecule type" value="Genomic_DNA"/>
</dbReference>
<feature type="region of interest" description="Disordered" evidence="1">
    <location>
        <begin position="318"/>
        <end position="449"/>
    </location>
</feature>
<dbReference type="SUPFAM" id="SSF50129">
    <property type="entry name" value="GroES-like"/>
    <property type="match status" value="1"/>
</dbReference>
<feature type="region of interest" description="Disordered" evidence="1">
    <location>
        <begin position="467"/>
        <end position="514"/>
    </location>
</feature>
<evidence type="ECO:0000313" key="3">
    <source>
        <dbReference type="Proteomes" id="UP000250043"/>
    </source>
</evidence>
<keyword evidence="3" id="KW-1185">Reference proteome</keyword>
<feature type="region of interest" description="Disordered" evidence="1">
    <location>
        <begin position="194"/>
        <end position="304"/>
    </location>
</feature>
<feature type="region of interest" description="Disordered" evidence="1">
    <location>
        <begin position="38"/>
        <end position="141"/>
    </location>
</feature>
<feature type="compositionally biased region" description="Low complexity" evidence="1">
    <location>
        <begin position="212"/>
        <end position="226"/>
    </location>
</feature>
<dbReference type="Gene3D" id="3.90.180.10">
    <property type="entry name" value="Medium-chain alcohol dehydrogenases, catalytic domain"/>
    <property type="match status" value="2"/>
</dbReference>
<reference evidence="2 3" key="1">
    <citation type="submission" date="2016-07" db="EMBL/GenBank/DDBJ databases">
        <title>Draft genome of the white-rot fungus Obba rivulosa 3A-2.</title>
        <authorList>
            <consortium name="DOE Joint Genome Institute"/>
            <person name="Miettinen O."/>
            <person name="Riley R."/>
            <person name="Acob R."/>
            <person name="Barry K."/>
            <person name="Cullen D."/>
            <person name="De Vries R."/>
            <person name="Hainaut M."/>
            <person name="Hatakka A."/>
            <person name="Henrissat B."/>
            <person name="Hilden K."/>
            <person name="Kuo R."/>
            <person name="Labutti K."/>
            <person name="Lipzen A."/>
            <person name="Makela M.R."/>
            <person name="Sandor L."/>
            <person name="Spatafora J.W."/>
            <person name="Grigoriev I.V."/>
            <person name="Hibbett D.S."/>
        </authorList>
    </citation>
    <scope>NUCLEOTIDE SEQUENCE [LARGE SCALE GENOMIC DNA]</scope>
    <source>
        <strain evidence="2 3">3A-2</strain>
    </source>
</reference>
<feature type="compositionally biased region" description="Polar residues" evidence="1">
    <location>
        <begin position="408"/>
        <end position="418"/>
    </location>
</feature>
<dbReference type="AlphaFoldDB" id="A0A8E2DU54"/>
<feature type="compositionally biased region" description="Low complexity" evidence="1">
    <location>
        <begin position="72"/>
        <end position="83"/>
    </location>
</feature>
<accession>A0A8E2DU54</accession>
<organism evidence="2 3">
    <name type="scientific">Obba rivulosa</name>
    <dbReference type="NCBI Taxonomy" id="1052685"/>
    <lineage>
        <taxon>Eukaryota</taxon>
        <taxon>Fungi</taxon>
        <taxon>Dikarya</taxon>
        <taxon>Basidiomycota</taxon>
        <taxon>Agaricomycotina</taxon>
        <taxon>Agaricomycetes</taxon>
        <taxon>Polyporales</taxon>
        <taxon>Gelatoporiaceae</taxon>
        <taxon>Obba</taxon>
    </lineage>
</organism>
<feature type="compositionally biased region" description="Low complexity" evidence="1">
    <location>
        <begin position="363"/>
        <end position="374"/>
    </location>
</feature>
<feature type="region of interest" description="Disordered" evidence="1">
    <location>
        <begin position="833"/>
        <end position="861"/>
    </location>
</feature>
<feature type="compositionally biased region" description="Polar residues" evidence="1">
    <location>
        <begin position="197"/>
        <end position="211"/>
    </location>
</feature>
<dbReference type="InterPro" id="IPR011032">
    <property type="entry name" value="GroES-like_sf"/>
</dbReference>
<evidence type="ECO:0000256" key="1">
    <source>
        <dbReference type="SAM" id="MobiDB-lite"/>
    </source>
</evidence>
<dbReference type="PANTHER" id="PTHR11695">
    <property type="entry name" value="ALCOHOL DEHYDROGENASE RELATED"/>
    <property type="match status" value="1"/>
</dbReference>
<feature type="compositionally biased region" description="Basic and acidic residues" evidence="1">
    <location>
        <begin position="836"/>
        <end position="861"/>
    </location>
</feature>
<dbReference type="GO" id="GO:0005739">
    <property type="term" value="C:mitochondrion"/>
    <property type="evidence" value="ECO:0007669"/>
    <property type="project" value="TreeGrafter"/>
</dbReference>